<sequence length="198" mass="22486">MPHQERSLVLLKPDTLQRSLIGEVIARFERVGLKIGSMKMVMATEEQLFAHYNKDDAWFLRKGEGVIKDMTAHNMPVEKEPIEYGKDIIRNLARYMMAAPLVAMTLEGNQAVAVVTKLVGTTEPATSDVGTIRGDYTLDSYAHATIENRGVRNLIHCSESVEEAEREIKLWFSDVEIMNYSTAQERIMYDVNFDTVKE</sequence>
<evidence type="ECO:0000256" key="5">
    <source>
        <dbReference type="ARBA" id="ARBA00022777"/>
    </source>
</evidence>
<accession>A0A1F6FJA1</accession>
<reference evidence="8 9" key="1">
    <citation type="journal article" date="2016" name="Nat. Commun.">
        <title>Thousands of microbial genomes shed light on interconnected biogeochemical processes in an aquifer system.</title>
        <authorList>
            <person name="Anantharaman K."/>
            <person name="Brown C.T."/>
            <person name="Hug L.A."/>
            <person name="Sharon I."/>
            <person name="Castelle C.J."/>
            <person name="Probst A.J."/>
            <person name="Thomas B.C."/>
            <person name="Singh A."/>
            <person name="Wilkins M.J."/>
            <person name="Karaoz U."/>
            <person name="Brodie E.L."/>
            <person name="Williams K.H."/>
            <person name="Hubbard S.S."/>
            <person name="Banfield J.F."/>
        </authorList>
    </citation>
    <scope>NUCLEOTIDE SEQUENCE [LARGE SCALE GENOMIC DNA]</scope>
</reference>
<comment type="cofactor">
    <cofactor evidence="1">
        <name>Mg(2+)</name>
        <dbReference type="ChEBI" id="CHEBI:18420"/>
    </cofactor>
</comment>
<dbReference type="STRING" id="1798531.A2392_00565"/>
<keyword evidence="5" id="KW-0418">Kinase</keyword>
<dbReference type="Gene3D" id="3.30.70.141">
    <property type="entry name" value="Nucleoside diphosphate kinase-like domain"/>
    <property type="match status" value="1"/>
</dbReference>
<proteinExistence type="inferred from homology"/>
<dbReference type="PROSITE" id="PS51374">
    <property type="entry name" value="NDPK_LIKE"/>
    <property type="match status" value="1"/>
</dbReference>
<evidence type="ECO:0000256" key="2">
    <source>
        <dbReference type="ARBA" id="ARBA00008142"/>
    </source>
</evidence>
<dbReference type="Proteomes" id="UP000177395">
    <property type="component" value="Unassembled WGS sequence"/>
</dbReference>
<evidence type="ECO:0000313" key="8">
    <source>
        <dbReference type="EMBL" id="OGG85926.1"/>
    </source>
</evidence>
<comment type="similarity">
    <text evidence="2 6">Belongs to the NDK family.</text>
</comment>
<dbReference type="InterPro" id="IPR034907">
    <property type="entry name" value="NDK-like_dom"/>
</dbReference>
<dbReference type="EC" id="2.7.4.6" evidence="3"/>
<evidence type="ECO:0000256" key="6">
    <source>
        <dbReference type="PROSITE-ProRule" id="PRU00706"/>
    </source>
</evidence>
<evidence type="ECO:0000259" key="7">
    <source>
        <dbReference type="SMART" id="SM00562"/>
    </source>
</evidence>
<comment type="caution">
    <text evidence="6">Lacks conserved residue(s) required for the propagation of feature annotation.</text>
</comment>
<dbReference type="AlphaFoldDB" id="A0A1F6FJA1"/>
<evidence type="ECO:0000256" key="1">
    <source>
        <dbReference type="ARBA" id="ARBA00001946"/>
    </source>
</evidence>
<dbReference type="PANTHER" id="PTHR11349">
    <property type="entry name" value="NUCLEOSIDE DIPHOSPHATE KINASE"/>
    <property type="match status" value="1"/>
</dbReference>
<name>A0A1F6FJA1_9BACT</name>
<dbReference type="Pfam" id="PF00334">
    <property type="entry name" value="NDK"/>
    <property type="match status" value="2"/>
</dbReference>
<dbReference type="SMART" id="SM00562">
    <property type="entry name" value="NDK"/>
    <property type="match status" value="1"/>
</dbReference>
<evidence type="ECO:0000256" key="4">
    <source>
        <dbReference type="ARBA" id="ARBA00022679"/>
    </source>
</evidence>
<evidence type="ECO:0000256" key="3">
    <source>
        <dbReference type="ARBA" id="ARBA00012966"/>
    </source>
</evidence>
<evidence type="ECO:0000313" key="9">
    <source>
        <dbReference type="Proteomes" id="UP000177395"/>
    </source>
</evidence>
<keyword evidence="4" id="KW-0808">Transferase</keyword>
<protein>
    <recommendedName>
        <fullName evidence="3">nucleoside-diphosphate kinase</fullName>
        <ecNumber evidence="3">2.7.4.6</ecNumber>
    </recommendedName>
</protein>
<comment type="caution">
    <text evidence="8">The sequence shown here is derived from an EMBL/GenBank/DDBJ whole genome shotgun (WGS) entry which is preliminary data.</text>
</comment>
<dbReference type="GO" id="GO:0004550">
    <property type="term" value="F:nucleoside diphosphate kinase activity"/>
    <property type="evidence" value="ECO:0007669"/>
    <property type="project" value="UniProtKB-EC"/>
</dbReference>
<dbReference type="SUPFAM" id="SSF54919">
    <property type="entry name" value="Nucleoside diphosphate kinase, NDK"/>
    <property type="match status" value="1"/>
</dbReference>
<dbReference type="EMBL" id="MFMS01000004">
    <property type="protein sequence ID" value="OGG85926.1"/>
    <property type="molecule type" value="Genomic_DNA"/>
</dbReference>
<dbReference type="InterPro" id="IPR036850">
    <property type="entry name" value="NDK-like_dom_sf"/>
</dbReference>
<gene>
    <name evidence="8" type="ORF">A2392_00565</name>
</gene>
<feature type="domain" description="Nucleoside diphosphate kinase-like" evidence="7">
    <location>
        <begin position="4"/>
        <end position="179"/>
    </location>
</feature>
<organism evidence="8 9">
    <name type="scientific">Candidatus Kaiserbacteria bacterium RIFOXYB1_FULL_46_14</name>
    <dbReference type="NCBI Taxonomy" id="1798531"/>
    <lineage>
        <taxon>Bacteria</taxon>
        <taxon>Candidatus Kaiseribacteriota</taxon>
    </lineage>
</organism>